<keyword evidence="3" id="KW-1185">Reference proteome</keyword>
<dbReference type="EMBL" id="JAHRIQ010076091">
    <property type="protein sequence ID" value="MEQ2246138.1"/>
    <property type="molecule type" value="Genomic_DNA"/>
</dbReference>
<comment type="caution">
    <text evidence="2">The sequence shown here is derived from an EMBL/GenBank/DDBJ whole genome shotgun (WGS) entry which is preliminary data.</text>
</comment>
<accession>A0ABV0ULM3</accession>
<evidence type="ECO:0008006" key="4">
    <source>
        <dbReference type="Google" id="ProtNLM"/>
    </source>
</evidence>
<protein>
    <recommendedName>
        <fullName evidence="4">Secreted protein</fullName>
    </recommendedName>
</protein>
<proteinExistence type="predicted"/>
<dbReference type="Proteomes" id="UP001482620">
    <property type="component" value="Unassembled WGS sequence"/>
</dbReference>
<feature type="chain" id="PRO_5047300564" description="Secreted protein" evidence="1">
    <location>
        <begin position="21"/>
        <end position="90"/>
    </location>
</feature>
<sequence length="90" mass="9588">MQHFVLTICLLLLHNQPACREAHTHICVQNSLFGLSLCCALAMGSTWTELYTSKETGGGSGSLGALHRPTFSAAQEGGVTAAIPMMSWSH</sequence>
<name>A0ABV0ULM3_9TELE</name>
<evidence type="ECO:0000313" key="2">
    <source>
        <dbReference type="EMBL" id="MEQ2246138.1"/>
    </source>
</evidence>
<evidence type="ECO:0000313" key="3">
    <source>
        <dbReference type="Proteomes" id="UP001482620"/>
    </source>
</evidence>
<keyword evidence="1" id="KW-0732">Signal</keyword>
<feature type="signal peptide" evidence="1">
    <location>
        <begin position="1"/>
        <end position="20"/>
    </location>
</feature>
<organism evidence="2 3">
    <name type="scientific">Ilyodon furcidens</name>
    <name type="common">goldbreast splitfin</name>
    <dbReference type="NCBI Taxonomy" id="33524"/>
    <lineage>
        <taxon>Eukaryota</taxon>
        <taxon>Metazoa</taxon>
        <taxon>Chordata</taxon>
        <taxon>Craniata</taxon>
        <taxon>Vertebrata</taxon>
        <taxon>Euteleostomi</taxon>
        <taxon>Actinopterygii</taxon>
        <taxon>Neopterygii</taxon>
        <taxon>Teleostei</taxon>
        <taxon>Neoteleostei</taxon>
        <taxon>Acanthomorphata</taxon>
        <taxon>Ovalentaria</taxon>
        <taxon>Atherinomorphae</taxon>
        <taxon>Cyprinodontiformes</taxon>
        <taxon>Goodeidae</taxon>
        <taxon>Ilyodon</taxon>
    </lineage>
</organism>
<reference evidence="2 3" key="1">
    <citation type="submission" date="2021-06" db="EMBL/GenBank/DDBJ databases">
        <authorList>
            <person name="Palmer J.M."/>
        </authorList>
    </citation>
    <scope>NUCLEOTIDE SEQUENCE [LARGE SCALE GENOMIC DNA]</scope>
    <source>
        <strain evidence="3">if_2019</strain>
        <tissue evidence="2">Muscle</tissue>
    </source>
</reference>
<gene>
    <name evidence="2" type="ORF">ILYODFUR_035136</name>
</gene>
<evidence type="ECO:0000256" key="1">
    <source>
        <dbReference type="SAM" id="SignalP"/>
    </source>
</evidence>